<accession>B8B047</accession>
<evidence type="ECO:0000313" key="2">
    <source>
        <dbReference type="EMBL" id="EEC78873.1"/>
    </source>
</evidence>
<protein>
    <submittedName>
        <fullName evidence="2">Uncharacterized protein</fullName>
    </submittedName>
</protein>
<proteinExistence type="predicted"/>
<organism evidence="2 3">
    <name type="scientific">Oryza sativa subsp. indica</name>
    <name type="common">Rice</name>
    <dbReference type="NCBI Taxonomy" id="39946"/>
    <lineage>
        <taxon>Eukaryota</taxon>
        <taxon>Viridiplantae</taxon>
        <taxon>Streptophyta</taxon>
        <taxon>Embryophyta</taxon>
        <taxon>Tracheophyta</taxon>
        <taxon>Spermatophyta</taxon>
        <taxon>Magnoliopsida</taxon>
        <taxon>Liliopsida</taxon>
        <taxon>Poales</taxon>
        <taxon>Poaceae</taxon>
        <taxon>BOP clade</taxon>
        <taxon>Oryzoideae</taxon>
        <taxon>Oryzeae</taxon>
        <taxon>Oryzinae</taxon>
        <taxon>Oryza</taxon>
        <taxon>Oryza sativa</taxon>
    </lineage>
</organism>
<dbReference type="Gramene" id="BGIOSGA018409-TA">
    <property type="protein sequence ID" value="BGIOSGA018409-PA"/>
    <property type="gene ID" value="BGIOSGA018409"/>
</dbReference>
<feature type="region of interest" description="Disordered" evidence="1">
    <location>
        <begin position="117"/>
        <end position="137"/>
    </location>
</feature>
<dbReference type="HOGENOM" id="CLU_1557803_0_0_1"/>
<reference evidence="2 3" key="1">
    <citation type="journal article" date="2005" name="PLoS Biol.">
        <title>The genomes of Oryza sativa: a history of duplications.</title>
        <authorList>
            <person name="Yu J."/>
            <person name="Wang J."/>
            <person name="Lin W."/>
            <person name="Li S."/>
            <person name="Li H."/>
            <person name="Zhou J."/>
            <person name="Ni P."/>
            <person name="Dong W."/>
            <person name="Hu S."/>
            <person name="Zeng C."/>
            <person name="Zhang J."/>
            <person name="Zhang Y."/>
            <person name="Li R."/>
            <person name="Xu Z."/>
            <person name="Li S."/>
            <person name="Li X."/>
            <person name="Zheng H."/>
            <person name="Cong L."/>
            <person name="Lin L."/>
            <person name="Yin J."/>
            <person name="Geng J."/>
            <person name="Li G."/>
            <person name="Shi J."/>
            <person name="Liu J."/>
            <person name="Lv H."/>
            <person name="Li J."/>
            <person name="Wang J."/>
            <person name="Deng Y."/>
            <person name="Ran L."/>
            <person name="Shi X."/>
            <person name="Wang X."/>
            <person name="Wu Q."/>
            <person name="Li C."/>
            <person name="Ren X."/>
            <person name="Wang J."/>
            <person name="Wang X."/>
            <person name="Li D."/>
            <person name="Liu D."/>
            <person name="Zhang X."/>
            <person name="Ji Z."/>
            <person name="Zhao W."/>
            <person name="Sun Y."/>
            <person name="Zhang Z."/>
            <person name="Bao J."/>
            <person name="Han Y."/>
            <person name="Dong L."/>
            <person name="Ji J."/>
            <person name="Chen P."/>
            <person name="Wu S."/>
            <person name="Liu J."/>
            <person name="Xiao Y."/>
            <person name="Bu D."/>
            <person name="Tan J."/>
            <person name="Yang L."/>
            <person name="Ye C."/>
            <person name="Zhang J."/>
            <person name="Xu J."/>
            <person name="Zhou Y."/>
            <person name="Yu Y."/>
            <person name="Zhang B."/>
            <person name="Zhuang S."/>
            <person name="Wei H."/>
            <person name="Liu B."/>
            <person name="Lei M."/>
            <person name="Yu H."/>
            <person name="Li Y."/>
            <person name="Xu H."/>
            <person name="Wei S."/>
            <person name="He X."/>
            <person name="Fang L."/>
            <person name="Zhang Z."/>
            <person name="Zhang Y."/>
            <person name="Huang X."/>
            <person name="Su Z."/>
            <person name="Tong W."/>
            <person name="Li J."/>
            <person name="Tong Z."/>
            <person name="Li S."/>
            <person name="Ye J."/>
            <person name="Wang L."/>
            <person name="Fang L."/>
            <person name="Lei T."/>
            <person name="Chen C."/>
            <person name="Chen H."/>
            <person name="Xu Z."/>
            <person name="Li H."/>
            <person name="Huang H."/>
            <person name="Zhang F."/>
            <person name="Xu H."/>
            <person name="Li N."/>
            <person name="Zhao C."/>
            <person name="Li S."/>
            <person name="Dong L."/>
            <person name="Huang Y."/>
            <person name="Li L."/>
            <person name="Xi Y."/>
            <person name="Qi Q."/>
            <person name="Li W."/>
            <person name="Zhang B."/>
            <person name="Hu W."/>
            <person name="Zhang Y."/>
            <person name="Tian X."/>
            <person name="Jiao Y."/>
            <person name="Liang X."/>
            <person name="Jin J."/>
            <person name="Gao L."/>
            <person name="Zheng W."/>
            <person name="Hao B."/>
            <person name="Liu S."/>
            <person name="Wang W."/>
            <person name="Yuan L."/>
            <person name="Cao M."/>
            <person name="McDermott J."/>
            <person name="Samudrala R."/>
            <person name="Wang J."/>
            <person name="Wong G.K."/>
            <person name="Yang H."/>
        </authorList>
    </citation>
    <scope>NUCLEOTIDE SEQUENCE [LARGE SCALE GENOMIC DNA]</scope>
    <source>
        <strain evidence="3">cv. 93-11</strain>
    </source>
</reference>
<name>B8B047_ORYSI</name>
<dbReference type="Proteomes" id="UP000007015">
    <property type="component" value="Chromosome 5"/>
</dbReference>
<sequence length="172" mass="18645">MSPPVCSTGAAPTATTTFSQHQHGQGILSSLSPGLTCAIGLSVFLSTVLQRMGCLNLTGWWWAVGVELKLDGVAMNIGEPLLVGVERCCTCRHRRPHLKLGRGHIFENYDDRHDLADADPRKTTASSSDEREKEGKEDVVTLHVSPRLLKTTKLAKSALRTNNGVKALFVLA</sequence>
<keyword evidence="3" id="KW-1185">Reference proteome</keyword>
<gene>
    <name evidence="2" type="ORF">OsI_19230</name>
</gene>
<evidence type="ECO:0000313" key="3">
    <source>
        <dbReference type="Proteomes" id="UP000007015"/>
    </source>
</evidence>
<dbReference type="AlphaFoldDB" id="B8B047"/>
<evidence type="ECO:0000256" key="1">
    <source>
        <dbReference type="SAM" id="MobiDB-lite"/>
    </source>
</evidence>
<dbReference type="EMBL" id="CM000130">
    <property type="protein sequence ID" value="EEC78873.1"/>
    <property type="molecule type" value="Genomic_DNA"/>
</dbReference>